<feature type="compositionally biased region" description="Basic and acidic residues" evidence="1">
    <location>
        <begin position="15"/>
        <end position="24"/>
    </location>
</feature>
<gene>
    <name evidence="2" type="ORF">HNR73_002505</name>
</gene>
<name>A0A841FBJ8_9ACTN</name>
<feature type="region of interest" description="Disordered" evidence="1">
    <location>
        <begin position="1"/>
        <end position="24"/>
    </location>
</feature>
<evidence type="ECO:0000313" key="2">
    <source>
        <dbReference type="EMBL" id="MBB6034651.1"/>
    </source>
</evidence>
<dbReference type="EMBL" id="JACHGT010000005">
    <property type="protein sequence ID" value="MBB6034651.1"/>
    <property type="molecule type" value="Genomic_DNA"/>
</dbReference>
<protein>
    <recommendedName>
        <fullName evidence="4">Alpha/beta hydrolase</fullName>
    </recommendedName>
</protein>
<sequence>MSQGHAHVHTRHLHGHEPGESAPHETEELMLLARDLGVCAEQIATTAGRLTALLGDPALLRSLAASPRTGARVTALLTRIIAGAEGLGCGTETTKLGKVVAMLTGAGGGESLPALVAATALKARIRGLARMHPELFADHDMAALIDAVEGDRQAEAVGRFRRMLAERGTGEALGAIAPVFIELSGLIALLDDNPFNDAVGWNFATGKPMTCEPVLGMPLTWGSALEHGGGSAEPVELTPAVASLIEDDGTIVAHMRNIRLMRPFGYALLHRIRGRDGAERFVLVLPGLTADTVDGDAAMDLVGAIRNTQLTDAAYTRAMRSLFAQAGVPAGAEVALISHSQGGVVAMNLVEDEELVERYRFTHLVAVGAPIDYRSPLDASLWVASVTNQHDIVPTLDGRGFGSPYDPHPDWYEVDYADGRHGFPACHGAARYAENLETDIPEAAAHIDRQLARYRGEIVETRAFRLSD</sequence>
<evidence type="ECO:0000256" key="1">
    <source>
        <dbReference type="SAM" id="MobiDB-lite"/>
    </source>
</evidence>
<dbReference type="AlphaFoldDB" id="A0A841FBJ8"/>
<dbReference type="InterPro" id="IPR029058">
    <property type="entry name" value="AB_hydrolase_fold"/>
</dbReference>
<organism evidence="2 3">
    <name type="scientific">Phytomonospora endophytica</name>
    <dbReference type="NCBI Taxonomy" id="714109"/>
    <lineage>
        <taxon>Bacteria</taxon>
        <taxon>Bacillati</taxon>
        <taxon>Actinomycetota</taxon>
        <taxon>Actinomycetes</taxon>
        <taxon>Micromonosporales</taxon>
        <taxon>Micromonosporaceae</taxon>
        <taxon>Phytomonospora</taxon>
    </lineage>
</organism>
<evidence type="ECO:0000313" key="3">
    <source>
        <dbReference type="Proteomes" id="UP000548476"/>
    </source>
</evidence>
<feature type="compositionally biased region" description="Basic residues" evidence="1">
    <location>
        <begin position="1"/>
        <end position="14"/>
    </location>
</feature>
<keyword evidence="3" id="KW-1185">Reference proteome</keyword>
<dbReference type="Proteomes" id="UP000548476">
    <property type="component" value="Unassembled WGS sequence"/>
</dbReference>
<dbReference type="SUPFAM" id="SSF53474">
    <property type="entry name" value="alpha/beta-Hydrolases"/>
    <property type="match status" value="1"/>
</dbReference>
<reference evidence="2 3" key="1">
    <citation type="submission" date="2020-08" db="EMBL/GenBank/DDBJ databases">
        <title>Genomic Encyclopedia of Type Strains, Phase IV (KMG-IV): sequencing the most valuable type-strain genomes for metagenomic binning, comparative biology and taxonomic classification.</title>
        <authorList>
            <person name="Goeker M."/>
        </authorList>
    </citation>
    <scope>NUCLEOTIDE SEQUENCE [LARGE SCALE GENOMIC DNA]</scope>
    <source>
        <strain evidence="2 3">YIM 65646</strain>
    </source>
</reference>
<comment type="caution">
    <text evidence="2">The sequence shown here is derived from an EMBL/GenBank/DDBJ whole genome shotgun (WGS) entry which is preliminary data.</text>
</comment>
<dbReference type="RefSeq" id="WP_184787530.1">
    <property type="nucleotide sequence ID" value="NZ_BONT01000068.1"/>
</dbReference>
<evidence type="ECO:0008006" key="4">
    <source>
        <dbReference type="Google" id="ProtNLM"/>
    </source>
</evidence>
<accession>A0A841FBJ8</accession>
<proteinExistence type="predicted"/>